<evidence type="ECO:0000313" key="2">
    <source>
        <dbReference type="Proteomes" id="UP000033818"/>
    </source>
</evidence>
<dbReference type="EMBL" id="LCMO01000022">
    <property type="protein sequence ID" value="KKU38881.1"/>
    <property type="molecule type" value="Genomic_DNA"/>
</dbReference>
<organism evidence="1 2">
    <name type="scientific">Candidatus Azambacteria bacterium GW2011_GWB2_46_37</name>
    <dbReference type="NCBI Taxonomy" id="1618618"/>
    <lineage>
        <taxon>Bacteria</taxon>
        <taxon>Candidatus Azamiibacteriota</taxon>
    </lineage>
</organism>
<evidence type="ECO:0000313" key="1">
    <source>
        <dbReference type="EMBL" id="KKU38881.1"/>
    </source>
</evidence>
<proteinExistence type="predicted"/>
<evidence type="ECO:0008006" key="3">
    <source>
        <dbReference type="Google" id="ProtNLM"/>
    </source>
</evidence>
<protein>
    <recommendedName>
        <fullName evidence="3">Transcriptional regulator</fullName>
    </recommendedName>
</protein>
<dbReference type="Proteomes" id="UP000033818">
    <property type="component" value="Unassembled WGS sequence"/>
</dbReference>
<dbReference type="AlphaFoldDB" id="A0A0G1Q189"/>
<reference evidence="1 2" key="1">
    <citation type="journal article" date="2015" name="Nature">
        <title>rRNA introns, odd ribosomes, and small enigmatic genomes across a large radiation of phyla.</title>
        <authorList>
            <person name="Brown C.T."/>
            <person name="Hug L.A."/>
            <person name="Thomas B.C."/>
            <person name="Sharon I."/>
            <person name="Castelle C.J."/>
            <person name="Singh A."/>
            <person name="Wilkins M.J."/>
            <person name="Williams K.H."/>
            <person name="Banfield J.F."/>
        </authorList>
    </citation>
    <scope>NUCLEOTIDE SEQUENCE [LARGE SCALE GENOMIC DNA]</scope>
</reference>
<sequence>MDKFKKTNIIDGMPNELILEQLFDSPLKVRLLKLFLRNSGGEFSVTKIRRRARANGSGLTRELQKLLKIGFVKTKTVVERTGGNSRAGRGVKRRSKNRGAAKKVKAYFVNRGFPLYNELNSLVLKLLPVSKEKMLQKIKAISGVKLVLLSGVFINSDKNRADLLIVGDNMSRKKLNNFLQDLEADVGKPINYAIMSKKEFYYRHDMYDRFIHDMLEYPHEKLINKLKI</sequence>
<gene>
    <name evidence="1" type="ORF">UX53_C0022G0008</name>
</gene>
<comment type="caution">
    <text evidence="1">The sequence shown here is derived from an EMBL/GenBank/DDBJ whole genome shotgun (WGS) entry which is preliminary data.</text>
</comment>
<name>A0A0G1Q189_9BACT</name>
<accession>A0A0G1Q189</accession>